<keyword evidence="2" id="KW-0732">Signal</keyword>
<gene>
    <name evidence="3" type="ORF">BINO364_LOCUS464</name>
</gene>
<reference evidence="3" key="1">
    <citation type="submission" date="2021-12" db="EMBL/GenBank/DDBJ databases">
        <authorList>
            <person name="Martin H S."/>
        </authorList>
    </citation>
    <scope>NUCLEOTIDE SEQUENCE</scope>
</reference>
<feature type="signal peptide" evidence="2">
    <location>
        <begin position="1"/>
        <end position="18"/>
    </location>
</feature>
<protein>
    <recommendedName>
        <fullName evidence="5">Glycine-rich protein</fullName>
    </recommendedName>
</protein>
<name>A0A8J9V5Z2_9NEOP</name>
<evidence type="ECO:0000313" key="3">
    <source>
        <dbReference type="EMBL" id="CAH0713290.1"/>
    </source>
</evidence>
<evidence type="ECO:0000256" key="2">
    <source>
        <dbReference type="SAM" id="SignalP"/>
    </source>
</evidence>
<evidence type="ECO:0000256" key="1">
    <source>
        <dbReference type="SAM" id="MobiDB-lite"/>
    </source>
</evidence>
<evidence type="ECO:0000313" key="4">
    <source>
        <dbReference type="Proteomes" id="UP000838878"/>
    </source>
</evidence>
<dbReference type="Proteomes" id="UP000838878">
    <property type="component" value="Chromosome 1"/>
</dbReference>
<sequence>MKTLICIVLLVYVGMTYAAVVPNTPMEERAQAESELLTPEETGFYGLLGGWGGGGIRGWGGGGWGGGGWGGGGWGGGGGRGWGGRSWGGGGGWLGGGLWGR</sequence>
<dbReference type="AlphaFoldDB" id="A0A8J9V5Z2"/>
<dbReference type="EMBL" id="OV170221">
    <property type="protein sequence ID" value="CAH0713290.1"/>
    <property type="molecule type" value="Genomic_DNA"/>
</dbReference>
<evidence type="ECO:0008006" key="5">
    <source>
        <dbReference type="Google" id="ProtNLM"/>
    </source>
</evidence>
<keyword evidence="4" id="KW-1185">Reference proteome</keyword>
<proteinExistence type="predicted"/>
<organism evidence="3 4">
    <name type="scientific">Brenthis ino</name>
    <name type="common">lesser marbled fritillary</name>
    <dbReference type="NCBI Taxonomy" id="405034"/>
    <lineage>
        <taxon>Eukaryota</taxon>
        <taxon>Metazoa</taxon>
        <taxon>Ecdysozoa</taxon>
        <taxon>Arthropoda</taxon>
        <taxon>Hexapoda</taxon>
        <taxon>Insecta</taxon>
        <taxon>Pterygota</taxon>
        <taxon>Neoptera</taxon>
        <taxon>Endopterygota</taxon>
        <taxon>Lepidoptera</taxon>
        <taxon>Glossata</taxon>
        <taxon>Ditrysia</taxon>
        <taxon>Papilionoidea</taxon>
        <taxon>Nymphalidae</taxon>
        <taxon>Heliconiinae</taxon>
        <taxon>Argynnini</taxon>
        <taxon>Brenthis</taxon>
    </lineage>
</organism>
<accession>A0A8J9V5Z2</accession>
<feature type="non-terminal residue" evidence="3">
    <location>
        <position position="101"/>
    </location>
</feature>
<feature type="region of interest" description="Disordered" evidence="1">
    <location>
        <begin position="80"/>
        <end position="101"/>
    </location>
</feature>
<feature type="chain" id="PRO_5035450842" description="Glycine-rich protein" evidence="2">
    <location>
        <begin position="19"/>
        <end position="101"/>
    </location>
</feature>
<dbReference type="OrthoDB" id="6931890at2759"/>